<reference evidence="1 2" key="1">
    <citation type="journal article" date="2018" name="Int. J. Syst. Evol. Microbiol.">
        <title>Uliginosibacterium sediminicola sp. nov., isolated from freshwater sediment.</title>
        <authorList>
            <person name="Hwang W.M."/>
            <person name="Kim S.M."/>
            <person name="Kang K."/>
            <person name="Ahn T.Y."/>
        </authorList>
    </citation>
    <scope>NUCLEOTIDE SEQUENCE [LARGE SCALE GENOMIC DNA]</scope>
    <source>
        <strain evidence="1 2">M1-21</strain>
    </source>
</reference>
<dbReference type="Pfam" id="PF09907">
    <property type="entry name" value="HigB_toxin"/>
    <property type="match status" value="1"/>
</dbReference>
<dbReference type="RefSeq" id="WP_345919527.1">
    <property type="nucleotide sequence ID" value="NZ_JBDIVE010000004.1"/>
</dbReference>
<sequence>MRIVALKTLRDFWLQHPAAEQALKAWLDEARQADWQSPADIKARYRSASFLHNRRVVFNIKGNDFRLVVAVAYRFQAVYVKFVGTHAQYDAIDAETVEAGD</sequence>
<proteinExistence type="predicted"/>
<name>A0ABU9YYK1_9RHOO</name>
<protein>
    <submittedName>
        <fullName evidence="1">Type II toxin-antitoxin system HigB family toxin</fullName>
    </submittedName>
</protein>
<evidence type="ECO:0000313" key="2">
    <source>
        <dbReference type="Proteomes" id="UP001410394"/>
    </source>
</evidence>
<dbReference type="Proteomes" id="UP001410394">
    <property type="component" value="Unassembled WGS sequence"/>
</dbReference>
<dbReference type="EMBL" id="JBDIVE010000004">
    <property type="protein sequence ID" value="MEN3068757.1"/>
    <property type="molecule type" value="Genomic_DNA"/>
</dbReference>
<evidence type="ECO:0000313" key="1">
    <source>
        <dbReference type="EMBL" id="MEN3068757.1"/>
    </source>
</evidence>
<comment type="caution">
    <text evidence="1">The sequence shown here is derived from an EMBL/GenBank/DDBJ whole genome shotgun (WGS) entry which is preliminary data.</text>
</comment>
<dbReference type="InterPro" id="IPR018669">
    <property type="entry name" value="Toxin_HigB"/>
</dbReference>
<accession>A0ABU9YYK1</accession>
<organism evidence="1 2">
    <name type="scientific">Uliginosibacterium sediminicola</name>
    <dbReference type="NCBI Taxonomy" id="2024550"/>
    <lineage>
        <taxon>Bacteria</taxon>
        <taxon>Pseudomonadati</taxon>
        <taxon>Pseudomonadota</taxon>
        <taxon>Betaproteobacteria</taxon>
        <taxon>Rhodocyclales</taxon>
        <taxon>Zoogloeaceae</taxon>
        <taxon>Uliginosibacterium</taxon>
    </lineage>
</organism>
<keyword evidence="2" id="KW-1185">Reference proteome</keyword>
<gene>
    <name evidence="1" type="ORF">ABDB84_09725</name>
</gene>